<evidence type="ECO:0000256" key="5">
    <source>
        <dbReference type="ARBA" id="ARBA00023163"/>
    </source>
</evidence>
<proteinExistence type="inferred from homology"/>
<dbReference type="RefSeq" id="WP_340343289.1">
    <property type="nucleotide sequence ID" value="NZ_JBBKZT010000007.1"/>
</dbReference>
<dbReference type="EMBL" id="JBBKZT010000007">
    <property type="protein sequence ID" value="MEJ8848151.1"/>
    <property type="molecule type" value="Genomic_DNA"/>
</dbReference>
<dbReference type="NCBIfam" id="NF009191">
    <property type="entry name" value="PRK12539.1"/>
    <property type="match status" value="1"/>
</dbReference>
<organism evidence="8 9">
    <name type="scientific">Variovorax rhizosphaerae</name>
    <dbReference type="NCBI Taxonomy" id="1836200"/>
    <lineage>
        <taxon>Bacteria</taxon>
        <taxon>Pseudomonadati</taxon>
        <taxon>Pseudomonadota</taxon>
        <taxon>Betaproteobacteria</taxon>
        <taxon>Burkholderiales</taxon>
        <taxon>Comamonadaceae</taxon>
        <taxon>Variovorax</taxon>
    </lineage>
</organism>
<comment type="caution">
    <text evidence="8">The sequence shown here is derived from an EMBL/GenBank/DDBJ whole genome shotgun (WGS) entry which is preliminary data.</text>
</comment>
<dbReference type="Proteomes" id="UP001385892">
    <property type="component" value="Unassembled WGS sequence"/>
</dbReference>
<dbReference type="SUPFAM" id="SSF88946">
    <property type="entry name" value="Sigma2 domain of RNA polymerase sigma factors"/>
    <property type="match status" value="1"/>
</dbReference>
<name>A0ABU8WKU5_9BURK</name>
<evidence type="ECO:0000256" key="4">
    <source>
        <dbReference type="ARBA" id="ARBA00023125"/>
    </source>
</evidence>
<evidence type="ECO:0000256" key="3">
    <source>
        <dbReference type="ARBA" id="ARBA00023082"/>
    </source>
</evidence>
<gene>
    <name evidence="8" type="ORF">WKW82_15940</name>
</gene>
<dbReference type="Pfam" id="PF04542">
    <property type="entry name" value="Sigma70_r2"/>
    <property type="match status" value="1"/>
</dbReference>
<dbReference type="Gene3D" id="1.10.1740.10">
    <property type="match status" value="1"/>
</dbReference>
<reference evidence="8 9" key="1">
    <citation type="submission" date="2024-03" db="EMBL/GenBank/DDBJ databases">
        <title>Novel species of the genus Variovorax.</title>
        <authorList>
            <person name="Liu Q."/>
            <person name="Xin Y.-H."/>
        </authorList>
    </citation>
    <scope>NUCLEOTIDE SEQUENCE [LARGE SCALE GENOMIC DNA]</scope>
    <source>
        <strain evidence="8 9">KACC 18900</strain>
    </source>
</reference>
<evidence type="ECO:0000313" key="8">
    <source>
        <dbReference type="EMBL" id="MEJ8848151.1"/>
    </source>
</evidence>
<dbReference type="NCBIfam" id="TIGR02937">
    <property type="entry name" value="sigma70-ECF"/>
    <property type="match status" value="1"/>
</dbReference>
<accession>A0ABU8WKU5</accession>
<dbReference type="InterPro" id="IPR036388">
    <property type="entry name" value="WH-like_DNA-bd_sf"/>
</dbReference>
<dbReference type="InterPro" id="IPR007627">
    <property type="entry name" value="RNA_pol_sigma70_r2"/>
</dbReference>
<keyword evidence="3" id="KW-0731">Sigma factor</keyword>
<keyword evidence="9" id="KW-1185">Reference proteome</keyword>
<protein>
    <submittedName>
        <fullName evidence="8">Sigma-70 family RNA polymerase sigma factor</fullName>
    </submittedName>
</protein>
<keyword evidence="4" id="KW-0238">DNA-binding</keyword>
<dbReference type="Gene3D" id="1.10.10.10">
    <property type="entry name" value="Winged helix-like DNA-binding domain superfamily/Winged helix DNA-binding domain"/>
    <property type="match status" value="1"/>
</dbReference>
<dbReference type="InterPro" id="IPR014284">
    <property type="entry name" value="RNA_pol_sigma-70_dom"/>
</dbReference>
<keyword evidence="5" id="KW-0804">Transcription</keyword>
<dbReference type="InterPro" id="IPR013325">
    <property type="entry name" value="RNA_pol_sigma_r2"/>
</dbReference>
<sequence length="193" mass="21204">MARTTVGSLVQAKEAEAILRGLFLRGLDGDAAAYHQFLQKLSAHLRAFLGKRLFGWPDEVEDLVQECLLAMHNQRHTYQPDQPLTAWVQAIARFKMIDLLRAKSSREALHDPLDDDLAVFADSDTDASDARRDLAGLLETLPDRQRLPIEHVKLQGLSVAETAAATGMSESAVKVGIHRGLKALAARIRSSAS</sequence>
<dbReference type="CDD" id="cd06171">
    <property type="entry name" value="Sigma70_r4"/>
    <property type="match status" value="1"/>
</dbReference>
<feature type="domain" description="RNA polymerase sigma factor 70 region 4 type 2" evidence="7">
    <location>
        <begin position="132"/>
        <end position="184"/>
    </location>
</feature>
<evidence type="ECO:0000259" key="6">
    <source>
        <dbReference type="Pfam" id="PF04542"/>
    </source>
</evidence>
<dbReference type="InterPro" id="IPR013249">
    <property type="entry name" value="RNA_pol_sigma70_r4_t2"/>
</dbReference>
<dbReference type="InterPro" id="IPR039425">
    <property type="entry name" value="RNA_pol_sigma-70-like"/>
</dbReference>
<keyword evidence="2" id="KW-0805">Transcription regulation</keyword>
<evidence type="ECO:0000313" key="9">
    <source>
        <dbReference type="Proteomes" id="UP001385892"/>
    </source>
</evidence>
<dbReference type="Pfam" id="PF08281">
    <property type="entry name" value="Sigma70_r4_2"/>
    <property type="match status" value="1"/>
</dbReference>
<dbReference type="PANTHER" id="PTHR43133:SF58">
    <property type="entry name" value="ECF RNA POLYMERASE SIGMA FACTOR SIGD"/>
    <property type="match status" value="1"/>
</dbReference>
<comment type="similarity">
    <text evidence="1">Belongs to the sigma-70 factor family. ECF subfamily.</text>
</comment>
<dbReference type="NCBIfam" id="NF009188">
    <property type="entry name" value="PRK12536.1"/>
    <property type="match status" value="1"/>
</dbReference>
<dbReference type="PANTHER" id="PTHR43133">
    <property type="entry name" value="RNA POLYMERASE ECF-TYPE SIGMA FACTO"/>
    <property type="match status" value="1"/>
</dbReference>
<dbReference type="InterPro" id="IPR013324">
    <property type="entry name" value="RNA_pol_sigma_r3/r4-like"/>
</dbReference>
<evidence type="ECO:0000256" key="2">
    <source>
        <dbReference type="ARBA" id="ARBA00023015"/>
    </source>
</evidence>
<dbReference type="SUPFAM" id="SSF88659">
    <property type="entry name" value="Sigma3 and sigma4 domains of RNA polymerase sigma factors"/>
    <property type="match status" value="1"/>
</dbReference>
<evidence type="ECO:0000259" key="7">
    <source>
        <dbReference type="Pfam" id="PF08281"/>
    </source>
</evidence>
<feature type="domain" description="RNA polymerase sigma-70 region 2" evidence="6">
    <location>
        <begin position="50"/>
        <end position="104"/>
    </location>
</feature>
<evidence type="ECO:0000256" key="1">
    <source>
        <dbReference type="ARBA" id="ARBA00010641"/>
    </source>
</evidence>